<dbReference type="HAMAP" id="MF_01635">
    <property type="entry name" value="UbiA"/>
    <property type="match status" value="1"/>
</dbReference>
<dbReference type="FunFam" id="1.10.357.140:FF:000003">
    <property type="entry name" value="4-hydroxybenzoate polyprenyltransferase, mitochondrial"/>
    <property type="match status" value="1"/>
</dbReference>
<dbReference type="GO" id="GO:0006744">
    <property type="term" value="P:ubiquinone biosynthetic process"/>
    <property type="evidence" value="ECO:0007669"/>
    <property type="project" value="UniProtKB-UniRule"/>
</dbReference>
<comment type="catalytic activity">
    <reaction evidence="8 10">
        <text>an all-trans-polyprenyl diphosphate + 4-hydroxybenzoate = a 4-hydroxy-3-(all-trans-polyprenyl)benzoate + diphosphate</text>
        <dbReference type="Rhea" id="RHEA:44504"/>
        <dbReference type="Rhea" id="RHEA-COMP:9514"/>
        <dbReference type="Rhea" id="RHEA-COMP:9564"/>
        <dbReference type="ChEBI" id="CHEBI:17879"/>
        <dbReference type="ChEBI" id="CHEBI:33019"/>
        <dbReference type="ChEBI" id="CHEBI:58914"/>
        <dbReference type="ChEBI" id="CHEBI:78396"/>
        <dbReference type="EC" id="2.5.1.39"/>
    </reaction>
</comment>
<sequence length="351" mass="38757">MFARAGYRTCSLALRRPFVGHLGQKLPSLTGIQRAYIPSQPLPKIFPPRQLSTTPAPITPTSSQLAPLVTHTWIDRLPARVRPYVLLARVDKPIGTMLLLWPCTWSITMASYVTQAPISVPLTYLSLFGIGAFIMRGAGCTINDMWDRNLDKAVDRTKTRPLARGDVTPWQAFGFLGVQLSAGLGVLTQLNWYSIFLGASSLSLVIVYPLMKRVTYWPQSVLGLAFNWGALLGCVCWTMVYDTIYAHQDKKDDPLTGIRSTALLFGDKSRPILSAFTVSSIGLIGLAGLEGGMGLGYFSGLGLGTIQLARILYHVDFDDRADCWKAFVKCGWFGFWMWAGTTVDYLTMLLS</sequence>
<evidence type="ECO:0000256" key="9">
    <source>
        <dbReference type="ARBA" id="ARBA00058997"/>
    </source>
</evidence>
<keyword evidence="10" id="KW-0831">Ubiquinone biosynthesis</keyword>
<comment type="similarity">
    <text evidence="3 10">Belongs to the UbiA prenyltransferase family.</text>
</comment>
<comment type="pathway">
    <text evidence="10">Cofactor biosynthesis; ubiquinone biosynthesis.</text>
</comment>
<evidence type="ECO:0000256" key="3">
    <source>
        <dbReference type="ARBA" id="ARBA00005985"/>
    </source>
</evidence>
<dbReference type="InterPro" id="IPR039653">
    <property type="entry name" value="Prenyltransferase"/>
</dbReference>
<reference evidence="11" key="1">
    <citation type="submission" date="2021-01" db="EMBL/GenBank/DDBJ databases">
        <authorList>
            <person name="Kaushik A."/>
        </authorList>
    </citation>
    <scope>NUCLEOTIDE SEQUENCE</scope>
    <source>
        <strain evidence="11">AG2-2IIIB</strain>
    </source>
</reference>
<evidence type="ECO:0000256" key="10">
    <source>
        <dbReference type="HAMAP-Rule" id="MF_03189"/>
    </source>
</evidence>
<proteinExistence type="inferred from homology"/>
<keyword evidence="7 10" id="KW-0472">Membrane</keyword>
<evidence type="ECO:0000256" key="5">
    <source>
        <dbReference type="ARBA" id="ARBA00022692"/>
    </source>
</evidence>
<dbReference type="GO" id="GO:0005743">
    <property type="term" value="C:mitochondrial inner membrane"/>
    <property type="evidence" value="ECO:0007669"/>
    <property type="project" value="UniProtKB-SubCell"/>
</dbReference>
<dbReference type="CDD" id="cd13959">
    <property type="entry name" value="PT_UbiA_COQ2"/>
    <property type="match status" value="1"/>
</dbReference>
<accession>A0A8H2XRH4</accession>
<feature type="transmembrane region" description="Helical" evidence="10">
    <location>
        <begin position="124"/>
        <end position="146"/>
    </location>
</feature>
<dbReference type="FunFam" id="1.20.120.1780:FF:000001">
    <property type="entry name" value="4-hydroxybenzoate octaprenyltransferase"/>
    <property type="match status" value="1"/>
</dbReference>
<dbReference type="Gene3D" id="1.10.357.140">
    <property type="entry name" value="UbiA prenyltransferase"/>
    <property type="match status" value="1"/>
</dbReference>
<evidence type="ECO:0000256" key="7">
    <source>
        <dbReference type="ARBA" id="ARBA00023136"/>
    </source>
</evidence>
<dbReference type="AlphaFoldDB" id="A0A8H2XRH4"/>
<dbReference type="InterPro" id="IPR044878">
    <property type="entry name" value="UbiA_sf"/>
</dbReference>
<evidence type="ECO:0000256" key="6">
    <source>
        <dbReference type="ARBA" id="ARBA00022989"/>
    </source>
</evidence>
<dbReference type="Proteomes" id="UP000663843">
    <property type="component" value="Unassembled WGS sequence"/>
</dbReference>
<feature type="transmembrane region" description="Helical" evidence="10">
    <location>
        <begin position="333"/>
        <end position="350"/>
    </location>
</feature>
<evidence type="ECO:0000313" key="11">
    <source>
        <dbReference type="EMBL" id="CAE6434611.1"/>
    </source>
</evidence>
<gene>
    <name evidence="11" type="ORF">RDB_LOCUS68131</name>
</gene>
<keyword evidence="4 10" id="KW-0808">Transferase</keyword>
<dbReference type="Pfam" id="PF01040">
    <property type="entry name" value="UbiA"/>
    <property type="match status" value="1"/>
</dbReference>
<feature type="transmembrane region" description="Helical" evidence="10">
    <location>
        <begin position="222"/>
        <end position="241"/>
    </location>
</feature>
<dbReference type="InterPro" id="IPR030470">
    <property type="entry name" value="UbiA_prenylTrfase_CS"/>
</dbReference>
<dbReference type="InterPro" id="IPR000537">
    <property type="entry name" value="UbiA_prenyltransferase"/>
</dbReference>
<comment type="cofactor">
    <cofactor evidence="1 10">
        <name>Mg(2+)</name>
        <dbReference type="ChEBI" id="CHEBI:18420"/>
    </cofactor>
</comment>
<dbReference type="UniPathway" id="UPA00232"/>
<keyword evidence="10" id="KW-0496">Mitochondrion</keyword>
<keyword evidence="6 10" id="KW-1133">Transmembrane helix</keyword>
<dbReference type="GO" id="GO:0008299">
    <property type="term" value="P:isoprenoid biosynthetic process"/>
    <property type="evidence" value="ECO:0007669"/>
    <property type="project" value="UniProtKB-UniRule"/>
</dbReference>
<keyword evidence="10" id="KW-0999">Mitochondrion inner membrane</keyword>
<evidence type="ECO:0000256" key="8">
    <source>
        <dbReference type="ARBA" id="ARBA00052313"/>
    </source>
</evidence>
<dbReference type="InterPro" id="IPR006370">
    <property type="entry name" value="HB_polyprenyltransferase-like"/>
</dbReference>
<keyword evidence="5 10" id="KW-0812">Transmembrane</keyword>
<feature type="transmembrane region" description="Helical" evidence="10">
    <location>
        <begin position="192"/>
        <end position="210"/>
    </location>
</feature>
<feature type="transmembrane region" description="Helical" evidence="10">
    <location>
        <begin position="296"/>
        <end position="313"/>
    </location>
</feature>
<dbReference type="GO" id="GO:0008412">
    <property type="term" value="F:4-hydroxybenzoate polyprenyltransferase activity"/>
    <property type="evidence" value="ECO:0007669"/>
    <property type="project" value="UniProtKB-EC"/>
</dbReference>
<evidence type="ECO:0000256" key="2">
    <source>
        <dbReference type="ARBA" id="ARBA00004292"/>
    </source>
</evidence>
<keyword evidence="10" id="KW-0414">Isoprene biosynthesis</keyword>
<name>A0A8H2XRH4_9AGAM</name>
<evidence type="ECO:0000256" key="1">
    <source>
        <dbReference type="ARBA" id="ARBA00001946"/>
    </source>
</evidence>
<organism evidence="11 12">
    <name type="scientific">Rhizoctonia solani</name>
    <dbReference type="NCBI Taxonomy" id="456999"/>
    <lineage>
        <taxon>Eukaryota</taxon>
        <taxon>Fungi</taxon>
        <taxon>Dikarya</taxon>
        <taxon>Basidiomycota</taxon>
        <taxon>Agaricomycotina</taxon>
        <taxon>Agaricomycetes</taxon>
        <taxon>Cantharellales</taxon>
        <taxon>Ceratobasidiaceae</taxon>
        <taxon>Rhizoctonia</taxon>
    </lineage>
</organism>
<comment type="caution">
    <text evidence="11">The sequence shown here is derived from an EMBL/GenBank/DDBJ whole genome shotgun (WGS) entry which is preliminary data.</text>
</comment>
<comment type="function">
    <text evidence="9 10">Catalyzes the prenylation of para-hydroxybenzoate (PHB) with an all-trans polyprenyl group. Mediates the second step in the final reaction sequence of coenzyme Q (CoQ) biosynthesis, which is the condensation of the polyisoprenoid side chain with PHB, generating the first membrane-bound Q intermediate.</text>
</comment>
<dbReference type="EMBL" id="CAJMWT010002160">
    <property type="protein sequence ID" value="CAE6434611.1"/>
    <property type="molecule type" value="Genomic_DNA"/>
</dbReference>
<dbReference type="PANTHER" id="PTHR11048">
    <property type="entry name" value="PRENYLTRANSFERASES"/>
    <property type="match status" value="1"/>
</dbReference>
<dbReference type="EC" id="2.5.1.39" evidence="10"/>
<dbReference type="PROSITE" id="PS00943">
    <property type="entry name" value="UBIA"/>
    <property type="match status" value="1"/>
</dbReference>
<evidence type="ECO:0000256" key="4">
    <source>
        <dbReference type="ARBA" id="ARBA00022679"/>
    </source>
</evidence>
<protein>
    <recommendedName>
        <fullName evidence="10">4-hydroxybenzoate polyprenyltransferase, mitochondrial</fullName>
        <shortName evidence="10">4-HB polyprenyltransferase</shortName>
        <ecNumber evidence="10">2.5.1.39</ecNumber>
    </recommendedName>
    <alternativeName>
        <fullName evidence="10">Para-hydroxybenzoate--polyprenyltransferase</fullName>
        <shortName evidence="10">PHB:PPT</shortName>
        <shortName evidence="10">PHB:polyprenyltransferase</shortName>
    </alternativeName>
</protein>
<comment type="subcellular location">
    <subcellularLocation>
        <location evidence="2 10">Mitochondrion inner membrane</location>
        <topology evidence="2 10">Multi-pass membrane protein</topology>
        <orientation evidence="2 10">Matrix side</orientation>
    </subcellularLocation>
</comment>
<dbReference type="PANTHER" id="PTHR11048:SF28">
    <property type="entry name" value="4-HYDROXYBENZOATE POLYPRENYLTRANSFERASE, MITOCHONDRIAL"/>
    <property type="match status" value="1"/>
</dbReference>
<evidence type="ECO:0000313" key="12">
    <source>
        <dbReference type="Proteomes" id="UP000663843"/>
    </source>
</evidence>